<evidence type="ECO:0000256" key="5">
    <source>
        <dbReference type="ARBA" id="ARBA00022692"/>
    </source>
</evidence>
<keyword evidence="9" id="KW-0998">Cell outer membrane</keyword>
<dbReference type="InterPro" id="IPR034746">
    <property type="entry name" value="POTRA"/>
</dbReference>
<keyword evidence="5" id="KW-0812">Transmembrane</keyword>
<dbReference type="GO" id="GO:0008320">
    <property type="term" value="F:protein transmembrane transporter activity"/>
    <property type="evidence" value="ECO:0007669"/>
    <property type="project" value="TreeGrafter"/>
</dbReference>
<dbReference type="Proteomes" id="UP000295719">
    <property type="component" value="Unassembled WGS sequence"/>
</dbReference>
<dbReference type="Pfam" id="PF17287">
    <property type="entry name" value="POTRA_3"/>
    <property type="match status" value="1"/>
</dbReference>
<evidence type="ECO:0000256" key="1">
    <source>
        <dbReference type="ARBA" id="ARBA00004442"/>
    </source>
</evidence>
<comment type="subcellular location">
    <subcellularLocation>
        <location evidence="1">Cell outer membrane</location>
    </subcellularLocation>
</comment>
<name>A0A4R3YRS2_9GAMM</name>
<dbReference type="GO" id="GO:0046819">
    <property type="term" value="P:protein secretion by the type V secretion system"/>
    <property type="evidence" value="ECO:0007669"/>
    <property type="project" value="TreeGrafter"/>
</dbReference>
<evidence type="ECO:0000256" key="9">
    <source>
        <dbReference type="ARBA" id="ARBA00023237"/>
    </source>
</evidence>
<protein>
    <submittedName>
        <fullName evidence="11">Hemolysin activation/secretion protein</fullName>
    </submittedName>
</protein>
<dbReference type="FunFam" id="2.40.160.50:FF:000009">
    <property type="entry name" value="Putative hemolysin activator protein"/>
    <property type="match status" value="1"/>
</dbReference>
<comment type="caution">
    <text evidence="11">The sequence shown here is derived from an EMBL/GenBank/DDBJ whole genome shotgun (WGS) entry which is preliminary data.</text>
</comment>
<gene>
    <name evidence="11" type="ORF">EDC52_1062</name>
</gene>
<evidence type="ECO:0000256" key="3">
    <source>
        <dbReference type="ARBA" id="ARBA00022448"/>
    </source>
</evidence>
<dbReference type="InterPro" id="IPR005565">
    <property type="entry name" value="Hemolysn_activator_HlyB_C"/>
</dbReference>
<dbReference type="InterPro" id="IPR051544">
    <property type="entry name" value="TPS_OM_transporter"/>
</dbReference>
<dbReference type="Pfam" id="PF08479">
    <property type="entry name" value="POTRA_2"/>
    <property type="match status" value="1"/>
</dbReference>
<proteinExistence type="inferred from homology"/>
<dbReference type="Gene3D" id="3.10.20.310">
    <property type="entry name" value="membrane protein fhac"/>
    <property type="match status" value="1"/>
</dbReference>
<evidence type="ECO:0000259" key="10">
    <source>
        <dbReference type="PROSITE" id="PS51779"/>
    </source>
</evidence>
<evidence type="ECO:0000256" key="8">
    <source>
        <dbReference type="ARBA" id="ARBA00023136"/>
    </source>
</evidence>
<evidence type="ECO:0000256" key="2">
    <source>
        <dbReference type="ARBA" id="ARBA00009055"/>
    </source>
</evidence>
<dbReference type="PANTHER" id="PTHR34597">
    <property type="entry name" value="SLR1661 PROTEIN"/>
    <property type="match status" value="1"/>
</dbReference>
<evidence type="ECO:0000256" key="7">
    <source>
        <dbReference type="ARBA" id="ARBA00023065"/>
    </source>
</evidence>
<keyword evidence="8" id="KW-0472">Membrane</keyword>
<evidence type="ECO:0000256" key="4">
    <source>
        <dbReference type="ARBA" id="ARBA00022452"/>
    </source>
</evidence>
<keyword evidence="4" id="KW-1134">Transmembrane beta strand</keyword>
<dbReference type="AlphaFoldDB" id="A0A4R3YRS2"/>
<dbReference type="GO" id="GO:0098046">
    <property type="term" value="C:type V protein secretion system complex"/>
    <property type="evidence" value="ECO:0007669"/>
    <property type="project" value="TreeGrafter"/>
</dbReference>
<dbReference type="Gene3D" id="2.40.160.50">
    <property type="entry name" value="membrane protein fhac: a member of the omp85/tpsb transporter family"/>
    <property type="match status" value="1"/>
</dbReference>
<keyword evidence="3" id="KW-0813">Transport</keyword>
<keyword evidence="7" id="KW-0406">Ion transport</keyword>
<comment type="similarity">
    <text evidence="2">Belongs to the TPS (TC 1.B.20) family.</text>
</comment>
<dbReference type="InterPro" id="IPR035251">
    <property type="entry name" value="ShlB_POTRA"/>
</dbReference>
<evidence type="ECO:0000256" key="6">
    <source>
        <dbReference type="ARBA" id="ARBA00022927"/>
    </source>
</evidence>
<evidence type="ECO:0000313" key="11">
    <source>
        <dbReference type="EMBL" id="TCV95072.1"/>
    </source>
</evidence>
<dbReference type="GO" id="GO:0006811">
    <property type="term" value="P:monoatomic ion transport"/>
    <property type="evidence" value="ECO:0007669"/>
    <property type="project" value="UniProtKB-KW"/>
</dbReference>
<keyword evidence="6" id="KW-0653">Protein transport</keyword>
<reference evidence="11 12" key="1">
    <citation type="submission" date="2019-03" db="EMBL/GenBank/DDBJ databases">
        <title>Genomic Encyclopedia of Type Strains, Phase IV (KMG-IV): sequencing the most valuable type-strain genomes for metagenomic binning, comparative biology and taxonomic classification.</title>
        <authorList>
            <person name="Goeker M."/>
        </authorList>
    </citation>
    <scope>NUCLEOTIDE SEQUENCE [LARGE SCALE GENOMIC DNA]</scope>
    <source>
        <strain evidence="11 12">DSM 19580</strain>
    </source>
</reference>
<organism evidence="11 12">
    <name type="scientific">Biostraticola tofi</name>
    <dbReference type="NCBI Taxonomy" id="466109"/>
    <lineage>
        <taxon>Bacteria</taxon>
        <taxon>Pseudomonadati</taxon>
        <taxon>Pseudomonadota</taxon>
        <taxon>Gammaproteobacteria</taxon>
        <taxon>Enterobacterales</taxon>
        <taxon>Bruguierivoracaceae</taxon>
        <taxon>Biostraticola</taxon>
    </lineage>
</organism>
<dbReference type="PIRSF" id="PIRSF029745">
    <property type="entry name" value="FhaC"/>
    <property type="match status" value="1"/>
</dbReference>
<dbReference type="InterPro" id="IPR013686">
    <property type="entry name" value="Polypept-transport_assoc_ShlB"/>
</dbReference>
<feature type="domain" description="POTRA" evidence="10">
    <location>
        <begin position="105"/>
        <end position="181"/>
    </location>
</feature>
<dbReference type="InterPro" id="IPR027282">
    <property type="entry name" value="TPS"/>
</dbReference>
<dbReference type="PANTHER" id="PTHR34597:SF3">
    <property type="entry name" value="OUTER MEMBRANE TRANSPORTER CDIB"/>
    <property type="match status" value="1"/>
</dbReference>
<dbReference type="PROSITE" id="PS51779">
    <property type="entry name" value="POTRA"/>
    <property type="match status" value="1"/>
</dbReference>
<dbReference type="EMBL" id="SMCR01000006">
    <property type="protein sequence ID" value="TCV95072.1"/>
    <property type="molecule type" value="Genomic_DNA"/>
</dbReference>
<sequence length="591" mass="65393">MPCIKERISTLGGMIWRSLLFYSAGVVCFILPASANEGRVLLPHSYNADQQPANVIMSPDQYLINQQQRQRALQQSVTPQSPDVRLSQPGGRSKYLRFPQETRCFTLSEVKISGVDTMPFWLHLNHISRQANGHCLGVQGISLLMSTLQNRLVDAGYITTRVLAPAQDLNGGKLELLLVPGKIRQTKLTAGSGHYVSLYTAFPAHSGGLLDLRDIEQGLENLQRLPTVKANVEILPGQQPGESDIVLNWQQQRMWRAGVSLDDAGSRSTGRYQGGLTLSVDNPFSLSDLFYLAGNRSLNNNSANGSGNITGHYSVPLGYSLLSITGSSYDYHLTAAGMNSDIRYSGKSSSLDVQLSHVLHRSGNQKTTLTYDVLMRQSGNKTDDVEIEVQRRLVSAWRIGLDNRHFFPFGTLNTGISYQQGTRWFGAIPAPEESAGDATALSRIVQLTAKFAMPFEVAKSQFRYNMQYKRQLSSTWLTPQDQFAIGNRWTVRGFDGERTLNADSGWYLSNELAWALPQAQAEELYLGVDYGEVGGHGAKNLLGRRLAGGAIGVRGRRWGMGYDLFAAMPFSKPDGFSTDPWTMGFTVNWQY</sequence>
<dbReference type="GO" id="GO:0009279">
    <property type="term" value="C:cell outer membrane"/>
    <property type="evidence" value="ECO:0007669"/>
    <property type="project" value="UniProtKB-SubCell"/>
</dbReference>
<evidence type="ECO:0000313" key="12">
    <source>
        <dbReference type="Proteomes" id="UP000295719"/>
    </source>
</evidence>
<dbReference type="Pfam" id="PF03865">
    <property type="entry name" value="ShlB"/>
    <property type="match status" value="1"/>
</dbReference>
<accession>A0A4R3YRS2</accession>
<keyword evidence="12" id="KW-1185">Reference proteome</keyword>